<accession>A0A9W8JYA0</accession>
<dbReference type="EMBL" id="JANKHO010000716">
    <property type="protein sequence ID" value="KAJ3506886.1"/>
    <property type="molecule type" value="Genomic_DNA"/>
</dbReference>
<dbReference type="Pfam" id="PF14441">
    <property type="entry name" value="OTT_1508_deam"/>
    <property type="match status" value="1"/>
</dbReference>
<dbReference type="Proteomes" id="UP001148786">
    <property type="component" value="Unassembled WGS sequence"/>
</dbReference>
<dbReference type="InterPro" id="IPR027796">
    <property type="entry name" value="OTT_1508_deam-like"/>
</dbReference>
<keyword evidence="2" id="KW-1185">Reference proteome</keyword>
<gene>
    <name evidence="1" type="ORF">NLJ89_g6618</name>
</gene>
<reference evidence="1" key="1">
    <citation type="submission" date="2022-07" db="EMBL/GenBank/DDBJ databases">
        <title>Genome Sequence of Agrocybe chaxingu.</title>
        <authorList>
            <person name="Buettner E."/>
        </authorList>
    </citation>
    <scope>NUCLEOTIDE SEQUENCE</scope>
    <source>
        <strain evidence="1">MP-N11</strain>
    </source>
</reference>
<name>A0A9W8JYA0_9AGAR</name>
<evidence type="ECO:0000313" key="2">
    <source>
        <dbReference type="Proteomes" id="UP001148786"/>
    </source>
</evidence>
<dbReference type="AlphaFoldDB" id="A0A9W8JYA0"/>
<sequence>MESAFCVVNALGALPSNAEARKPTSHSYQNIDEPNGTLTRWDGTALSHIMLNLLHLSSNIVEDVAGLAFKVCDQKGIRVYFVVNAKPLAQSGSHKILASFVHKVWTSLQEQSRLYWGSSKDQEGNFTNIKKELEEVVEKYSAPAIIKYIRGQHDTIQKLVSTLEKHPLMRSATVGVTQALRNAVEILSLLREGNLSPSEVLLKTEQLDRCFLASVRSYLAAVRAPSQQFFDIIQKVTKAKRCLNDILEDPKAENNRELFSLPFDRVEFVPNSTVTSQVNLPIAKADWEAAAQQAFSLLPDISDHKAREHDISRKVDELWAEITQEYHLEEHTEPIVFKAAAHAEVVLLEHVLSKKLLEGPGTIPYIVVPGLSCYQCQTYFDFVCRAKGPVLFDDCHQPAGRPHNRFCFPWVMPESQTSDSIRARKVIIRAVYERLFGLEDTDADSDSDSDFN</sequence>
<comment type="caution">
    <text evidence="1">The sequence shown here is derived from an EMBL/GenBank/DDBJ whole genome shotgun (WGS) entry which is preliminary data.</text>
</comment>
<proteinExistence type="predicted"/>
<evidence type="ECO:0000313" key="1">
    <source>
        <dbReference type="EMBL" id="KAJ3506886.1"/>
    </source>
</evidence>
<protein>
    <submittedName>
        <fullName evidence="1">Uncharacterized protein</fullName>
    </submittedName>
</protein>
<organism evidence="1 2">
    <name type="scientific">Agrocybe chaxingu</name>
    <dbReference type="NCBI Taxonomy" id="84603"/>
    <lineage>
        <taxon>Eukaryota</taxon>
        <taxon>Fungi</taxon>
        <taxon>Dikarya</taxon>
        <taxon>Basidiomycota</taxon>
        <taxon>Agaricomycotina</taxon>
        <taxon>Agaricomycetes</taxon>
        <taxon>Agaricomycetidae</taxon>
        <taxon>Agaricales</taxon>
        <taxon>Agaricineae</taxon>
        <taxon>Strophariaceae</taxon>
        <taxon>Agrocybe</taxon>
    </lineage>
</organism>
<dbReference type="OrthoDB" id="10312779at2759"/>